<dbReference type="STRING" id="36166.T1GBX3"/>
<dbReference type="GO" id="GO:0006999">
    <property type="term" value="P:nuclear pore organization"/>
    <property type="evidence" value="ECO:0007669"/>
    <property type="project" value="TreeGrafter"/>
</dbReference>
<dbReference type="AlphaFoldDB" id="T1GBX3"/>
<proteinExistence type="inferred from homology"/>
<protein>
    <submittedName>
        <fullName evidence="5">Uncharacterized protein</fullName>
    </submittedName>
</protein>
<dbReference type="EMBL" id="CAQQ02116538">
    <property type="status" value="NOT_ANNOTATED_CDS"/>
    <property type="molecule type" value="Genomic_DNA"/>
</dbReference>
<comment type="subcellular location">
    <subcellularLocation>
        <location evidence="1">Nucleus</location>
    </subcellularLocation>
</comment>
<comment type="similarity">
    <text evidence="2">Belongs to the NUP186/NUP192/NUP205 family.</text>
</comment>
<reference evidence="5" key="2">
    <citation type="submission" date="2015-06" db="UniProtKB">
        <authorList>
            <consortium name="EnsemblMetazoa"/>
        </authorList>
    </citation>
    <scope>IDENTIFICATION</scope>
</reference>
<evidence type="ECO:0000313" key="6">
    <source>
        <dbReference type="Proteomes" id="UP000015102"/>
    </source>
</evidence>
<evidence type="ECO:0000256" key="2">
    <source>
        <dbReference type="ARBA" id="ARBA00005892"/>
    </source>
</evidence>
<dbReference type="EMBL" id="CAQQ02116537">
    <property type="status" value="NOT_ANNOTATED_CDS"/>
    <property type="molecule type" value="Genomic_DNA"/>
</dbReference>
<dbReference type="EMBL" id="CAQQ02116539">
    <property type="status" value="NOT_ANNOTATED_CDS"/>
    <property type="molecule type" value="Genomic_DNA"/>
</dbReference>
<keyword evidence="6" id="KW-1185">Reference proteome</keyword>
<dbReference type="PANTHER" id="PTHR31344:SF0">
    <property type="entry name" value="NUCLEAR PORE COMPLEX PROTEIN NUP205"/>
    <property type="match status" value="1"/>
</dbReference>
<keyword evidence="4" id="KW-0539">Nucleus</keyword>
<dbReference type="GO" id="GO:0017056">
    <property type="term" value="F:structural constituent of nuclear pore"/>
    <property type="evidence" value="ECO:0007669"/>
    <property type="project" value="TreeGrafter"/>
</dbReference>
<dbReference type="GO" id="GO:0044611">
    <property type="term" value="C:nuclear pore inner ring"/>
    <property type="evidence" value="ECO:0007669"/>
    <property type="project" value="TreeGrafter"/>
</dbReference>
<evidence type="ECO:0000313" key="5">
    <source>
        <dbReference type="EnsemblMetazoa" id="MESCA000762-PA"/>
    </source>
</evidence>
<dbReference type="Proteomes" id="UP000015102">
    <property type="component" value="Unassembled WGS sequence"/>
</dbReference>
<evidence type="ECO:0000256" key="3">
    <source>
        <dbReference type="ARBA" id="ARBA00022448"/>
    </source>
</evidence>
<dbReference type="EnsemblMetazoa" id="MESCA000762-RA">
    <property type="protein sequence ID" value="MESCA000762-PA"/>
    <property type="gene ID" value="MESCA000762"/>
</dbReference>
<name>T1GBX3_MEGSC</name>
<dbReference type="Pfam" id="PF11894">
    <property type="entry name" value="Nup192"/>
    <property type="match status" value="2"/>
</dbReference>
<reference evidence="6" key="1">
    <citation type="submission" date="2013-02" db="EMBL/GenBank/DDBJ databases">
        <authorList>
            <person name="Hughes D."/>
        </authorList>
    </citation>
    <scope>NUCLEOTIDE SEQUENCE</scope>
    <source>
        <strain>Durham</strain>
        <strain evidence="6">NC isolate 2 -- Noor lab</strain>
    </source>
</reference>
<dbReference type="InterPro" id="IPR021827">
    <property type="entry name" value="Nup186/Nup192/Nup205"/>
</dbReference>
<sequence>MEFIQILGVGTTRPGLDPYVTFVVGTIFLKYISRNYENEAEKCEVGAKFLKILYSFLKSYEIHPNDFSENKKENSPTGYHSLNRTINPMEVEGLSSVLSIIKAVANFDENARIALCEHPNWAPIQVLLGLLGCSVPILLKAEILLTLTALGKSRETAAQIWANLENSQIISTIPSTNTFNSEASLSEEIETNESRNGIYPVSKAVLELLYTLTSVGVPRTLGVGTRRPGLDPYVTFVVGTIFLKFISRNYENEAEKWEVGAKCLKILYSFLKSYEIHPNDFSENKEENSPPGYHVMIQVHTKSDILKLILEIIYQTKEQLDTYDSFIPGKTYLEECSLYCLQIIETALSNQDLSQNTDENVELELKIAIIELLKDSLHQPAPNITHYLLGFDITKDIRSTQLQKPGVLDFPSTCAKSLVSLLDFNIEMMKSQIDFDSRYEQFIEKAYELLY</sequence>
<organism evidence="5 6">
    <name type="scientific">Megaselia scalaris</name>
    <name type="common">Humpbacked fly</name>
    <name type="synonym">Phora scalaris</name>
    <dbReference type="NCBI Taxonomy" id="36166"/>
    <lineage>
        <taxon>Eukaryota</taxon>
        <taxon>Metazoa</taxon>
        <taxon>Ecdysozoa</taxon>
        <taxon>Arthropoda</taxon>
        <taxon>Hexapoda</taxon>
        <taxon>Insecta</taxon>
        <taxon>Pterygota</taxon>
        <taxon>Neoptera</taxon>
        <taxon>Endopterygota</taxon>
        <taxon>Diptera</taxon>
        <taxon>Brachycera</taxon>
        <taxon>Muscomorpha</taxon>
        <taxon>Platypezoidea</taxon>
        <taxon>Phoridae</taxon>
        <taxon>Megaseliini</taxon>
        <taxon>Megaselia</taxon>
    </lineage>
</organism>
<dbReference type="PANTHER" id="PTHR31344">
    <property type="entry name" value="NUCLEAR PORE COMPLEX PROTEIN NUP205"/>
    <property type="match status" value="1"/>
</dbReference>
<evidence type="ECO:0000256" key="1">
    <source>
        <dbReference type="ARBA" id="ARBA00004123"/>
    </source>
</evidence>
<evidence type="ECO:0000256" key="4">
    <source>
        <dbReference type="ARBA" id="ARBA00023242"/>
    </source>
</evidence>
<accession>T1GBX3</accession>
<dbReference type="HOGENOM" id="CLU_607776_0_0_1"/>
<keyword evidence="3" id="KW-0813">Transport</keyword>